<dbReference type="GO" id="GO:0008080">
    <property type="term" value="F:N-acetyltransferase activity"/>
    <property type="evidence" value="ECO:0007669"/>
    <property type="project" value="UniProtKB-ARBA"/>
</dbReference>
<dbReference type="PROSITE" id="PS51186">
    <property type="entry name" value="GNAT"/>
    <property type="match status" value="1"/>
</dbReference>
<accession>A0A224VEM8</accession>
<protein>
    <submittedName>
        <fullName evidence="4">GNAT family acetyltransferase</fullName>
    </submittedName>
</protein>
<organism evidence="4 6">
    <name type="scientific">Lentilactobacillus parakefiri</name>
    <dbReference type="NCBI Taxonomy" id="152332"/>
    <lineage>
        <taxon>Bacteria</taxon>
        <taxon>Bacillati</taxon>
        <taxon>Bacillota</taxon>
        <taxon>Bacilli</taxon>
        <taxon>Lactobacillales</taxon>
        <taxon>Lactobacillaceae</taxon>
        <taxon>Lentilactobacillus</taxon>
    </lineage>
</organism>
<sequence length="163" mass="18200">MNLVYQPALISELPAIIKIERSGFSPAEAATKAAMRQRIQSYPETFLTAHNQDHQLVGYVVGPASTDRYINDDLFADAQPNDPNAPYQTILSLAVHPDYQHRGVAGGLLEELGMIFKQQHRKAISLTCLRTLVSFYEQHGYQNEGPSASTHAGETWYNMVRPL</sequence>
<evidence type="ECO:0000259" key="3">
    <source>
        <dbReference type="PROSITE" id="PS51186"/>
    </source>
</evidence>
<dbReference type="InterPro" id="IPR051635">
    <property type="entry name" value="SNAT-like"/>
</dbReference>
<keyword evidence="2" id="KW-0012">Acyltransferase</keyword>
<evidence type="ECO:0000313" key="7">
    <source>
        <dbReference type="Proteomes" id="UP000294668"/>
    </source>
</evidence>
<evidence type="ECO:0000256" key="1">
    <source>
        <dbReference type="ARBA" id="ARBA00022679"/>
    </source>
</evidence>
<evidence type="ECO:0000313" key="6">
    <source>
        <dbReference type="Proteomes" id="UP000214739"/>
    </source>
</evidence>
<evidence type="ECO:0000313" key="4">
    <source>
        <dbReference type="EMBL" id="GAW71563.1"/>
    </source>
</evidence>
<dbReference type="EMBL" id="PUFL01000072">
    <property type="protein sequence ID" value="TDG90125.1"/>
    <property type="molecule type" value="Genomic_DNA"/>
</dbReference>
<dbReference type="Proteomes" id="UP000294668">
    <property type="component" value="Unassembled WGS sequence"/>
</dbReference>
<feature type="domain" description="N-acetyltransferase" evidence="3">
    <location>
        <begin position="3"/>
        <end position="163"/>
    </location>
</feature>
<reference evidence="5" key="3">
    <citation type="submission" date="2019-02" db="EMBL/GenBank/DDBJ databases">
        <authorList>
            <person name="Buron G."/>
            <person name="Chaylann A."/>
            <person name="Dolejs I."/>
            <person name="Forster J."/>
            <person name="Miks M.H."/>
        </authorList>
    </citation>
    <scope>NUCLEOTIDE SEQUENCE</scope>
    <source>
        <strain evidence="5">DSM 10551</strain>
    </source>
</reference>
<reference evidence="4 6" key="1">
    <citation type="journal article" date="2017" name="Biosci Microbiota Food Health">
        <title>Genomic characterization reconfirms the taxonomic status of Lactobacillus parakefiri.</title>
        <authorList>
            <person name="Tanizawa Y."/>
            <person name="Kobayashi H."/>
            <person name="Kaminuma E."/>
            <person name="Sakamoto M."/>
            <person name="Ohkuma M."/>
            <person name="Nakamura Y."/>
            <person name="Arita M."/>
            <person name="Tohno M."/>
        </authorList>
    </citation>
    <scope>NUCLEOTIDE SEQUENCE [LARGE SCALE GENOMIC DNA]</scope>
    <source>
        <strain evidence="4 6">JCM 8573</strain>
    </source>
</reference>
<dbReference type="PANTHER" id="PTHR10908:SF0">
    <property type="entry name" value="SEROTONIN N-ACETYLTRANSFERASE"/>
    <property type="match status" value="1"/>
</dbReference>
<dbReference type="EMBL" id="BDGB01000039">
    <property type="protein sequence ID" value="GAW71563.1"/>
    <property type="molecule type" value="Genomic_DNA"/>
</dbReference>
<evidence type="ECO:0000313" key="5">
    <source>
        <dbReference type="EMBL" id="TDG90125.1"/>
    </source>
</evidence>
<dbReference type="AlphaFoldDB" id="A0A224VEM8"/>
<dbReference type="Pfam" id="PF13673">
    <property type="entry name" value="Acetyltransf_10"/>
    <property type="match status" value="1"/>
</dbReference>
<reference evidence="5 7" key="2">
    <citation type="journal article" date="2019" name="Appl. Microbiol. Biotechnol.">
        <title>Uncovering carbohydrate metabolism through a genotype-phenotype association study of 56 lactic acid bacteria genomes.</title>
        <authorList>
            <person name="Buron-Moles G."/>
            <person name="Chailyan A."/>
            <person name="Dolejs I."/>
            <person name="Forster J."/>
            <person name="Miks M.H."/>
        </authorList>
    </citation>
    <scope>NUCLEOTIDE SEQUENCE [LARGE SCALE GENOMIC DNA]</scope>
    <source>
        <strain evidence="5 7">DSM 10551</strain>
    </source>
</reference>
<dbReference type="InterPro" id="IPR000182">
    <property type="entry name" value="GNAT_dom"/>
</dbReference>
<dbReference type="Gene3D" id="3.40.630.30">
    <property type="match status" value="1"/>
</dbReference>
<keyword evidence="7" id="KW-1185">Reference proteome</keyword>
<evidence type="ECO:0000256" key="2">
    <source>
        <dbReference type="ARBA" id="ARBA00023315"/>
    </source>
</evidence>
<name>A0A224VEM8_9LACO</name>
<dbReference type="RefSeq" id="WP_057961671.1">
    <property type="nucleotide sequence ID" value="NZ_BAAAXO010000013.1"/>
</dbReference>
<comment type="caution">
    <text evidence="4">The sequence shown here is derived from an EMBL/GenBank/DDBJ whole genome shotgun (WGS) entry which is preliminary data.</text>
</comment>
<dbReference type="CDD" id="cd04301">
    <property type="entry name" value="NAT_SF"/>
    <property type="match status" value="1"/>
</dbReference>
<proteinExistence type="predicted"/>
<dbReference type="SUPFAM" id="SSF55729">
    <property type="entry name" value="Acyl-CoA N-acyltransferases (Nat)"/>
    <property type="match status" value="1"/>
</dbReference>
<dbReference type="InterPro" id="IPR016181">
    <property type="entry name" value="Acyl_CoA_acyltransferase"/>
</dbReference>
<keyword evidence="1 4" id="KW-0808">Transferase</keyword>
<gene>
    <name evidence="5" type="ORF">C5L28_000178</name>
    <name evidence="4" type="ORF">LPKJCM_00644</name>
</gene>
<dbReference type="Proteomes" id="UP000214739">
    <property type="component" value="Unassembled WGS sequence"/>
</dbReference>
<dbReference type="PANTHER" id="PTHR10908">
    <property type="entry name" value="SEROTONIN N-ACETYLTRANSFERASE"/>
    <property type="match status" value="1"/>
</dbReference>